<protein>
    <submittedName>
        <fullName evidence="3">DUF2062 domain-containing protein</fullName>
    </submittedName>
</protein>
<keyword evidence="1" id="KW-0812">Transmembrane</keyword>
<accession>A0AAF0A033</accession>
<dbReference type="KEGG" id="slom:PXH66_16565"/>
<dbReference type="PANTHER" id="PTHR35102:SF1">
    <property type="entry name" value="E3 UBIQUITIN-PROTEIN LIGASE"/>
    <property type="match status" value="1"/>
</dbReference>
<dbReference type="Pfam" id="PF09835">
    <property type="entry name" value="DUF2062"/>
    <property type="match status" value="1"/>
</dbReference>
<keyword evidence="4" id="KW-1185">Reference proteome</keyword>
<dbReference type="Proteomes" id="UP001218638">
    <property type="component" value="Chromosome"/>
</dbReference>
<feature type="transmembrane region" description="Helical" evidence="1">
    <location>
        <begin position="132"/>
        <end position="158"/>
    </location>
</feature>
<organism evidence="3 4">
    <name type="scientific">Synoicihabitans lomoniglobus</name>
    <dbReference type="NCBI Taxonomy" id="2909285"/>
    <lineage>
        <taxon>Bacteria</taxon>
        <taxon>Pseudomonadati</taxon>
        <taxon>Verrucomicrobiota</taxon>
        <taxon>Opitutia</taxon>
        <taxon>Opitutales</taxon>
        <taxon>Opitutaceae</taxon>
        <taxon>Synoicihabitans</taxon>
    </lineage>
</organism>
<feature type="domain" description="DUF2062" evidence="2">
    <location>
        <begin position="34"/>
        <end position="168"/>
    </location>
</feature>
<dbReference type="InterPro" id="IPR018639">
    <property type="entry name" value="DUF2062"/>
</dbReference>
<keyword evidence="1" id="KW-1133">Transmembrane helix</keyword>
<reference evidence="3" key="1">
    <citation type="submission" date="2023-03" db="EMBL/GenBank/DDBJ databases">
        <title>Lomoglobus Profundus gen. nov., sp. nov., a novel member of the phylum Verrucomicrobia, isolated from deep-marine sediment of South China Sea.</title>
        <authorList>
            <person name="Ahmad T."/>
            <person name="Ishaq S.E."/>
            <person name="Wang F."/>
        </authorList>
    </citation>
    <scope>NUCLEOTIDE SEQUENCE</scope>
    <source>
        <strain evidence="3">LMO-M01</strain>
    </source>
</reference>
<evidence type="ECO:0000313" key="3">
    <source>
        <dbReference type="EMBL" id="WED63952.1"/>
    </source>
</evidence>
<dbReference type="PANTHER" id="PTHR35102">
    <property type="entry name" value="E3 UBIQUITIN-PROTEIN LIGASE"/>
    <property type="match status" value="1"/>
</dbReference>
<proteinExistence type="predicted"/>
<gene>
    <name evidence="3" type="ORF">PXH66_16565</name>
</gene>
<evidence type="ECO:0000256" key="1">
    <source>
        <dbReference type="SAM" id="Phobius"/>
    </source>
</evidence>
<feature type="transmembrane region" description="Helical" evidence="1">
    <location>
        <begin position="41"/>
        <end position="63"/>
    </location>
</feature>
<name>A0AAF0A033_9BACT</name>
<keyword evidence="1" id="KW-0472">Membrane</keyword>
<evidence type="ECO:0000259" key="2">
    <source>
        <dbReference type="Pfam" id="PF09835"/>
    </source>
</evidence>
<dbReference type="AlphaFoldDB" id="A0AAF0A033"/>
<sequence>MSSPAVTTADSNAAPRPSFWQRRVVAPIVKQLTQGVTPDRISFTLGIGTVCSLFPFLGFTWLLNLVVGVPLRLNQPIMQTFNQLLTPIHLPLILIYVRGGELIWGAQAEPFSVVEMVQNFADLSLGEFIHKFGWAGAHAFTAWLLTAPLLFAMVYYPLRPVIRRLARRTTGELQP</sequence>
<dbReference type="RefSeq" id="WP_330930656.1">
    <property type="nucleotide sequence ID" value="NZ_CP119075.1"/>
</dbReference>
<dbReference type="EMBL" id="CP119075">
    <property type="protein sequence ID" value="WED63952.1"/>
    <property type="molecule type" value="Genomic_DNA"/>
</dbReference>
<evidence type="ECO:0000313" key="4">
    <source>
        <dbReference type="Proteomes" id="UP001218638"/>
    </source>
</evidence>